<evidence type="ECO:0000259" key="12">
    <source>
        <dbReference type="Pfam" id="PF00122"/>
    </source>
</evidence>
<dbReference type="Pfam" id="PF00122">
    <property type="entry name" value="E1-E2_ATPase"/>
    <property type="match status" value="1"/>
</dbReference>
<name>A0AAW2MKH9_9LAMI</name>
<feature type="domain" description="P-type ATPase A" evidence="12">
    <location>
        <begin position="78"/>
        <end position="177"/>
    </location>
</feature>
<dbReference type="Pfam" id="PF00702">
    <property type="entry name" value="Hydrolase"/>
    <property type="match status" value="1"/>
</dbReference>
<reference evidence="13" key="2">
    <citation type="journal article" date="2024" name="Plant">
        <title>Genomic evolution and insights into agronomic trait innovations of Sesamum species.</title>
        <authorList>
            <person name="Miao H."/>
            <person name="Wang L."/>
            <person name="Qu L."/>
            <person name="Liu H."/>
            <person name="Sun Y."/>
            <person name="Le M."/>
            <person name="Wang Q."/>
            <person name="Wei S."/>
            <person name="Zheng Y."/>
            <person name="Lin W."/>
            <person name="Duan Y."/>
            <person name="Cao H."/>
            <person name="Xiong S."/>
            <person name="Wang X."/>
            <person name="Wei L."/>
            <person name="Li C."/>
            <person name="Ma Q."/>
            <person name="Ju M."/>
            <person name="Zhao R."/>
            <person name="Li G."/>
            <person name="Mu C."/>
            <person name="Tian Q."/>
            <person name="Mei H."/>
            <person name="Zhang T."/>
            <person name="Gao T."/>
            <person name="Zhang H."/>
        </authorList>
    </citation>
    <scope>NUCLEOTIDE SEQUENCE</scope>
    <source>
        <strain evidence="13">KEN8</strain>
    </source>
</reference>
<dbReference type="Gene3D" id="2.70.150.10">
    <property type="entry name" value="Calcium-transporting ATPase, cytoplasmic transduction domain A"/>
    <property type="match status" value="1"/>
</dbReference>
<dbReference type="PRINTS" id="PR00119">
    <property type="entry name" value="CATATPASE"/>
</dbReference>
<dbReference type="InterPro" id="IPR023299">
    <property type="entry name" value="ATPase_P-typ_cyto_dom_N"/>
</dbReference>
<feature type="transmembrane region" description="Helical" evidence="11">
    <location>
        <begin position="35"/>
        <end position="53"/>
    </location>
</feature>
<evidence type="ECO:0000256" key="6">
    <source>
        <dbReference type="ARBA" id="ARBA00022741"/>
    </source>
</evidence>
<keyword evidence="4 11" id="KW-0812">Transmembrane</keyword>
<evidence type="ECO:0000256" key="5">
    <source>
        <dbReference type="ARBA" id="ARBA00022723"/>
    </source>
</evidence>
<evidence type="ECO:0000256" key="8">
    <source>
        <dbReference type="ARBA" id="ARBA00022842"/>
    </source>
</evidence>
<sequence length="822" mass="90722">MAAKEAMSGYSQGKSSCQVCENIPMRFCRMRWQEAAIRTFLAPLCLSGSVIVLQRTTLKGGMLSLSMLPVNLHPTKWLSPKAKVLRDGHWNEEDAAVLVPGDIISIKLGDIIPADARLLEGDPLKIDQSALTGESLPATKGPGDGVYSGSTVKQGEIEALVIATGVHTFFGKAAHLVDSTNQVGHFQKGAITKRMTAIEEMAGMDVLCSDKTGTLTLNKLTVDKNLIEVFVKGVDADTVVLMAAQASRLENQDAIDAAIVGMLADPKEARAGIQEVHFLPFNPTDKRTALTYIDSEERRVHSVIDKFAERGLRSLAVAYQEVPEGRKESPGGPWKFIGLMPLFDPPRHDSAETIRRALNLGVNVKITGDQLAIAKETGRRLGMGTNMYPSSSLLGHDKDESIAALPIDELIEKADGFAGVFPEHKYEIVKRLQARKHICGMTGDGVNDAPALKKADIGIAVADATDAARGASDIVLTEPGLSVIISAVLTSRAIFQRMKNYTLLAMLTTSSTRADICCFHHNTYCAWFYVACTHMEFDFPPFMVLIIAILNDGSCDNAVNFETMAHGFAGTIMTISKDRVKPSPLPDSWKLSEIFTTGIVLGGYLAMMTVIFFWAAYDTDFFPRIFGVESLEKTVNPDFRKLASAIYLQVSIISQALIFVTRSRSWSFVERPGLLLVGAFLIAQLIATLISVYANWSFAAIEGIGWGWAGVIWLYNIIFYFPLDLIKFFIRYIAFTREKNFGKDTRELKWAQAQRTLHGLHPPQTQFGERNNYNELNQIAEEAKRRAEMARLRELHTLKGHVESVIKMKNLDIDTIQQSYTV</sequence>
<protein>
    <submittedName>
        <fullName evidence="13">Plasma membrane ATPase 1</fullName>
    </submittedName>
</protein>
<keyword evidence="10 11" id="KW-0472">Membrane</keyword>
<dbReference type="Gene3D" id="3.40.1110.10">
    <property type="entry name" value="Calcium-transporting ATPase, cytoplasmic domain N"/>
    <property type="match status" value="2"/>
</dbReference>
<feature type="transmembrane region" description="Helical" evidence="11">
    <location>
        <begin position="594"/>
        <end position="617"/>
    </location>
</feature>
<dbReference type="GO" id="GO:0016020">
    <property type="term" value="C:membrane"/>
    <property type="evidence" value="ECO:0007669"/>
    <property type="project" value="UniProtKB-SubCell"/>
</dbReference>
<comment type="caution">
    <text evidence="13">The sequence shown here is derived from an EMBL/GenBank/DDBJ whole genome shotgun (WGS) entry which is preliminary data.</text>
</comment>
<dbReference type="AlphaFoldDB" id="A0AAW2MKH9"/>
<dbReference type="InterPro" id="IPR023298">
    <property type="entry name" value="ATPase_P-typ_TM_dom_sf"/>
</dbReference>
<dbReference type="FunFam" id="3.40.1110.10:FF:000204">
    <property type="match status" value="1"/>
</dbReference>
<evidence type="ECO:0000256" key="2">
    <source>
        <dbReference type="ARBA" id="ARBA00008804"/>
    </source>
</evidence>
<feature type="transmembrane region" description="Helical" evidence="11">
    <location>
        <begin position="706"/>
        <end position="730"/>
    </location>
</feature>
<organism evidence="13">
    <name type="scientific">Sesamum calycinum</name>
    <dbReference type="NCBI Taxonomy" id="2727403"/>
    <lineage>
        <taxon>Eukaryota</taxon>
        <taxon>Viridiplantae</taxon>
        <taxon>Streptophyta</taxon>
        <taxon>Embryophyta</taxon>
        <taxon>Tracheophyta</taxon>
        <taxon>Spermatophyta</taxon>
        <taxon>Magnoliopsida</taxon>
        <taxon>eudicotyledons</taxon>
        <taxon>Gunneridae</taxon>
        <taxon>Pentapetalae</taxon>
        <taxon>asterids</taxon>
        <taxon>lamiids</taxon>
        <taxon>Lamiales</taxon>
        <taxon>Pedaliaceae</taxon>
        <taxon>Sesamum</taxon>
    </lineage>
</organism>
<dbReference type="PROSITE" id="PS00154">
    <property type="entry name" value="ATPASE_E1_E2"/>
    <property type="match status" value="1"/>
</dbReference>
<dbReference type="NCBIfam" id="TIGR01494">
    <property type="entry name" value="ATPase_P-type"/>
    <property type="match status" value="1"/>
</dbReference>
<dbReference type="Gene3D" id="1.20.1110.10">
    <property type="entry name" value="Calcium-transporting ATPase, transmembrane domain"/>
    <property type="match status" value="1"/>
</dbReference>
<reference evidence="13" key="1">
    <citation type="submission" date="2020-06" db="EMBL/GenBank/DDBJ databases">
        <authorList>
            <person name="Li T."/>
            <person name="Hu X."/>
            <person name="Zhang T."/>
            <person name="Song X."/>
            <person name="Zhang H."/>
            <person name="Dai N."/>
            <person name="Sheng W."/>
            <person name="Hou X."/>
            <person name="Wei L."/>
        </authorList>
    </citation>
    <scope>NUCLEOTIDE SEQUENCE</scope>
    <source>
        <strain evidence="13">KEN8</strain>
        <tissue evidence="13">Leaf</tissue>
    </source>
</reference>
<evidence type="ECO:0000256" key="7">
    <source>
        <dbReference type="ARBA" id="ARBA00022840"/>
    </source>
</evidence>
<evidence type="ECO:0000313" key="13">
    <source>
        <dbReference type="EMBL" id="KAL0332029.1"/>
    </source>
</evidence>
<accession>A0AAW2MKH9</accession>
<evidence type="ECO:0000256" key="1">
    <source>
        <dbReference type="ARBA" id="ARBA00004141"/>
    </source>
</evidence>
<keyword evidence="8" id="KW-0460">Magnesium</keyword>
<dbReference type="SUPFAM" id="SSF81653">
    <property type="entry name" value="Calcium ATPase, transduction domain A"/>
    <property type="match status" value="1"/>
</dbReference>
<evidence type="ECO:0000256" key="4">
    <source>
        <dbReference type="ARBA" id="ARBA00022692"/>
    </source>
</evidence>
<evidence type="ECO:0000256" key="9">
    <source>
        <dbReference type="ARBA" id="ARBA00022989"/>
    </source>
</evidence>
<dbReference type="GO" id="GO:0016887">
    <property type="term" value="F:ATP hydrolysis activity"/>
    <property type="evidence" value="ECO:0007669"/>
    <property type="project" value="InterPro"/>
</dbReference>
<dbReference type="Gene3D" id="6.10.140.890">
    <property type="match status" value="1"/>
</dbReference>
<dbReference type="InterPro" id="IPR036412">
    <property type="entry name" value="HAD-like_sf"/>
</dbReference>
<dbReference type="InterPro" id="IPR044492">
    <property type="entry name" value="P_typ_ATPase_HD_dom"/>
</dbReference>
<dbReference type="GO" id="GO:0046872">
    <property type="term" value="F:metal ion binding"/>
    <property type="evidence" value="ECO:0007669"/>
    <property type="project" value="UniProtKB-KW"/>
</dbReference>
<keyword evidence="3" id="KW-0597">Phosphoprotein</keyword>
<comment type="similarity">
    <text evidence="2">Belongs to the cation transport ATPase (P-type) (TC 3.A.3) family. Type IIIA subfamily.</text>
</comment>
<keyword evidence="7" id="KW-0067">ATP-binding</keyword>
<feature type="transmembrane region" description="Helical" evidence="11">
    <location>
        <begin position="673"/>
        <end position="694"/>
    </location>
</feature>
<dbReference type="InterPro" id="IPR059000">
    <property type="entry name" value="ATPase_P-type_domA"/>
</dbReference>
<dbReference type="PANTHER" id="PTHR42861">
    <property type="entry name" value="CALCIUM-TRANSPORTING ATPASE"/>
    <property type="match status" value="1"/>
</dbReference>
<keyword evidence="6" id="KW-0547">Nucleotide-binding</keyword>
<proteinExistence type="inferred from homology"/>
<gene>
    <name evidence="13" type="ORF">Scaly_2104400</name>
</gene>
<dbReference type="SUPFAM" id="SSF81665">
    <property type="entry name" value="Calcium ATPase, transmembrane domain M"/>
    <property type="match status" value="1"/>
</dbReference>
<dbReference type="InterPro" id="IPR008250">
    <property type="entry name" value="ATPase_P-typ_transduc_dom_A_sf"/>
</dbReference>
<dbReference type="SUPFAM" id="SSF56784">
    <property type="entry name" value="HAD-like"/>
    <property type="match status" value="1"/>
</dbReference>
<keyword evidence="9 11" id="KW-1133">Transmembrane helix</keyword>
<dbReference type="FunFam" id="3.40.50.1000:FF:000211">
    <property type="entry name" value="Plasma membrane ATPase"/>
    <property type="match status" value="1"/>
</dbReference>
<evidence type="ECO:0000256" key="10">
    <source>
        <dbReference type="ARBA" id="ARBA00023136"/>
    </source>
</evidence>
<comment type="subcellular location">
    <subcellularLocation>
        <location evidence="1">Membrane</location>
        <topology evidence="1">Multi-pass membrane protein</topology>
    </subcellularLocation>
</comment>
<dbReference type="SFLD" id="SFLDS00003">
    <property type="entry name" value="Haloacid_Dehalogenase"/>
    <property type="match status" value="1"/>
</dbReference>
<evidence type="ECO:0000256" key="3">
    <source>
        <dbReference type="ARBA" id="ARBA00022553"/>
    </source>
</evidence>
<dbReference type="InterPro" id="IPR018303">
    <property type="entry name" value="ATPase_P-typ_P_site"/>
</dbReference>
<dbReference type="InterPro" id="IPR001757">
    <property type="entry name" value="P_typ_ATPase"/>
</dbReference>
<dbReference type="FunFam" id="2.70.150.10:FF:000004">
    <property type="entry name" value="Plasma membrane ATPase"/>
    <property type="match status" value="1"/>
</dbReference>
<dbReference type="PRINTS" id="PR00120">
    <property type="entry name" value="HATPASE"/>
</dbReference>
<evidence type="ECO:0000256" key="11">
    <source>
        <dbReference type="SAM" id="Phobius"/>
    </source>
</evidence>
<keyword evidence="5" id="KW-0479">Metal-binding</keyword>
<dbReference type="GO" id="GO:0005524">
    <property type="term" value="F:ATP binding"/>
    <property type="evidence" value="ECO:0007669"/>
    <property type="project" value="UniProtKB-KW"/>
</dbReference>
<dbReference type="SFLD" id="SFLDF00027">
    <property type="entry name" value="p-type_atpase"/>
    <property type="match status" value="1"/>
</dbReference>
<dbReference type="EMBL" id="JACGWM010000013">
    <property type="protein sequence ID" value="KAL0332029.1"/>
    <property type="molecule type" value="Genomic_DNA"/>
</dbReference>
<dbReference type="SFLD" id="SFLDG00002">
    <property type="entry name" value="C1.7:_P-type_atpase_like"/>
    <property type="match status" value="1"/>
</dbReference>